<dbReference type="Pfam" id="PF01103">
    <property type="entry name" value="Omp85"/>
    <property type="match status" value="1"/>
</dbReference>
<dbReference type="Pfam" id="PF19412">
    <property type="entry name" value="DUF5982"/>
    <property type="match status" value="1"/>
</dbReference>
<reference evidence="6" key="1">
    <citation type="submission" date="2018-05" db="EMBL/GenBank/DDBJ databases">
        <title>Leptospira yasudae sp. nov. and Leptospira stimsonii sp. nov., two pathogenic species of the genus Leptospira isolated from environmental sources.</title>
        <authorList>
            <person name="Casanovas-Massana A."/>
            <person name="Hamond C."/>
            <person name="Santos L.A."/>
            <person name="Hacker K.P."/>
            <person name="Balassiano I."/>
            <person name="Medeiros M.A."/>
            <person name="Reis M.G."/>
            <person name="Ko A.I."/>
            <person name="Wunder E.A."/>
        </authorList>
    </citation>
    <scope>NUCLEOTIDE SEQUENCE [LARGE SCALE GENOMIC DNA]</scope>
    <source>
        <strain evidence="6">Yale</strain>
    </source>
</reference>
<gene>
    <name evidence="5" type="ORF">DLM75_11185</name>
</gene>
<dbReference type="Gene3D" id="2.40.160.50">
    <property type="entry name" value="membrane protein fhac: a member of the omp85/tpsb transporter family"/>
    <property type="match status" value="1"/>
</dbReference>
<accession>A0A396Z9V8</accession>
<dbReference type="GO" id="GO:0008320">
    <property type="term" value="F:protein transmembrane transporter activity"/>
    <property type="evidence" value="ECO:0007669"/>
    <property type="project" value="TreeGrafter"/>
</dbReference>
<dbReference type="AlphaFoldDB" id="A0A396Z9V8"/>
<comment type="subcellular location">
    <subcellularLocation>
        <location evidence="1">Membrane</location>
    </subcellularLocation>
</comment>
<feature type="domain" description="Bacterial surface antigen (D15)" evidence="3">
    <location>
        <begin position="204"/>
        <end position="520"/>
    </location>
</feature>
<dbReference type="EMBL" id="QHCT01000002">
    <property type="protein sequence ID" value="RHX90983.1"/>
    <property type="molecule type" value="Genomic_DNA"/>
</dbReference>
<keyword evidence="2" id="KW-0472">Membrane</keyword>
<proteinExistence type="predicted"/>
<evidence type="ECO:0000256" key="1">
    <source>
        <dbReference type="ARBA" id="ARBA00004370"/>
    </source>
</evidence>
<name>A0A396Z9V8_9LEPT</name>
<evidence type="ECO:0000256" key="2">
    <source>
        <dbReference type="ARBA" id="ARBA00023136"/>
    </source>
</evidence>
<dbReference type="InterPro" id="IPR046024">
    <property type="entry name" value="DUF5982"/>
</dbReference>
<dbReference type="OrthoDB" id="335387at2"/>
<dbReference type="InterPro" id="IPR051544">
    <property type="entry name" value="TPS_OM_transporter"/>
</dbReference>
<dbReference type="GO" id="GO:0098046">
    <property type="term" value="C:type V protein secretion system complex"/>
    <property type="evidence" value="ECO:0007669"/>
    <property type="project" value="TreeGrafter"/>
</dbReference>
<organism evidence="5 6">
    <name type="scientific">Leptospira stimsonii</name>
    <dbReference type="NCBI Taxonomy" id="2202203"/>
    <lineage>
        <taxon>Bacteria</taxon>
        <taxon>Pseudomonadati</taxon>
        <taxon>Spirochaetota</taxon>
        <taxon>Spirochaetia</taxon>
        <taxon>Leptospirales</taxon>
        <taxon>Leptospiraceae</taxon>
        <taxon>Leptospira</taxon>
    </lineage>
</organism>
<protein>
    <submittedName>
        <fullName evidence="5">Peptide-binding protein</fullName>
    </submittedName>
</protein>
<comment type="caution">
    <text evidence="5">The sequence shown here is derived from an EMBL/GenBank/DDBJ whole genome shotgun (WGS) entry which is preliminary data.</text>
</comment>
<evidence type="ECO:0000313" key="6">
    <source>
        <dbReference type="Proteomes" id="UP000265798"/>
    </source>
</evidence>
<dbReference type="Proteomes" id="UP000265798">
    <property type="component" value="Unassembled WGS sequence"/>
</dbReference>
<feature type="domain" description="DUF5982" evidence="4">
    <location>
        <begin position="64"/>
        <end position="127"/>
    </location>
</feature>
<dbReference type="GO" id="GO:0046819">
    <property type="term" value="P:protein secretion by the type V secretion system"/>
    <property type="evidence" value="ECO:0007669"/>
    <property type="project" value="TreeGrafter"/>
</dbReference>
<dbReference type="GO" id="GO:0019867">
    <property type="term" value="C:outer membrane"/>
    <property type="evidence" value="ECO:0007669"/>
    <property type="project" value="InterPro"/>
</dbReference>
<evidence type="ECO:0000259" key="4">
    <source>
        <dbReference type="Pfam" id="PF19412"/>
    </source>
</evidence>
<sequence>MNSFRFDLKYRNRNSMKNFLKIVSIAVCLIILPTTTGIVYGQAKEDCSKLAFVDYSSRTPRSDLPFPISEMRRLRPEDICKKKEGWFPTGLPLLNSDPNVGVGYGIRVFLINNGKKSDPFFEYTPYRFRMFAQYFNTTKNRQYQDISFDAPYVFDTQWRMRGDLIYDTNPNTLYYGIGEKSLQPLSYQERNQPGGEIVRNSTYHSREQNIFFTRPGGPGDPVDFQGTNYSGFPANDAFRVTDRMYNRYDIRSPQANLSGERNFFGGLVRMVAGVRVSQNIIKTFDGQFVKSTDPLTEGTPFSNTGTVPNAKTKVTEDAEAGKIIGANGGNVNSVRFGLVLDTRDLEPDPNRGIFLEATYEKVAKSLGSDFQYSKYFTQMKFFYSPFPKTFDKLVLAGRGAFGMTDGDAPFFEYRNLWSTEGGITGLGGLRTLRGYKQDRFSGRAMGWGNLEIRWKFFDFNVAGQHFALNLVPFVDFGRVWDDEHNVGLKDYKYSRGLGFRIAWNQSTILMLDYAVSKEDKQIFMNFNHIF</sequence>
<dbReference type="PANTHER" id="PTHR34597">
    <property type="entry name" value="SLR1661 PROTEIN"/>
    <property type="match status" value="1"/>
</dbReference>
<evidence type="ECO:0000259" key="3">
    <source>
        <dbReference type="Pfam" id="PF01103"/>
    </source>
</evidence>
<dbReference type="InterPro" id="IPR000184">
    <property type="entry name" value="Bac_surfAg_D15"/>
</dbReference>
<evidence type="ECO:0000313" key="5">
    <source>
        <dbReference type="EMBL" id="RHX90983.1"/>
    </source>
</evidence>
<dbReference type="PANTHER" id="PTHR34597:SF3">
    <property type="entry name" value="OUTER MEMBRANE TRANSPORTER CDIB"/>
    <property type="match status" value="1"/>
</dbReference>
<dbReference type="NCBIfam" id="NF047779">
    <property type="entry name" value="Omp85_fam"/>
    <property type="match status" value="1"/>
</dbReference>